<dbReference type="InterPro" id="IPR036249">
    <property type="entry name" value="Thioredoxin-like_sf"/>
</dbReference>
<dbReference type="OrthoDB" id="2121326at2759"/>
<dbReference type="EnsemblProtists" id="EKX51847">
    <property type="protein sequence ID" value="EKX51847"/>
    <property type="gene ID" value="GUITHDRAFT_161438"/>
</dbReference>
<dbReference type="GO" id="GO:0016209">
    <property type="term" value="F:antioxidant activity"/>
    <property type="evidence" value="ECO:0007669"/>
    <property type="project" value="InterPro"/>
</dbReference>
<dbReference type="PROSITE" id="PS00194">
    <property type="entry name" value="THIOREDOXIN_1"/>
    <property type="match status" value="1"/>
</dbReference>
<dbReference type="OMA" id="NGAGHEE"/>
<dbReference type="PANTHER" id="PTHR42852">
    <property type="entry name" value="THIOL:DISULFIDE INTERCHANGE PROTEIN DSBE"/>
    <property type="match status" value="1"/>
</dbReference>
<dbReference type="InterPro" id="IPR050553">
    <property type="entry name" value="Thioredoxin_ResA/DsbE_sf"/>
</dbReference>
<dbReference type="RefSeq" id="XP_005838827.1">
    <property type="nucleotide sequence ID" value="XM_005838770.1"/>
</dbReference>
<feature type="domain" description="Thioredoxin" evidence="1">
    <location>
        <begin position="72"/>
        <end position="211"/>
    </location>
</feature>
<dbReference type="InterPro" id="IPR017937">
    <property type="entry name" value="Thioredoxin_CS"/>
</dbReference>
<dbReference type="SUPFAM" id="SSF52833">
    <property type="entry name" value="Thioredoxin-like"/>
    <property type="match status" value="1"/>
</dbReference>
<organism evidence="2">
    <name type="scientific">Guillardia theta (strain CCMP2712)</name>
    <name type="common">Cryptophyte</name>
    <dbReference type="NCBI Taxonomy" id="905079"/>
    <lineage>
        <taxon>Eukaryota</taxon>
        <taxon>Cryptophyceae</taxon>
        <taxon>Pyrenomonadales</taxon>
        <taxon>Geminigeraceae</taxon>
        <taxon>Guillardia</taxon>
    </lineage>
</organism>
<dbReference type="InterPro" id="IPR013766">
    <property type="entry name" value="Thioredoxin_domain"/>
</dbReference>
<dbReference type="GO" id="GO:0016491">
    <property type="term" value="F:oxidoreductase activity"/>
    <property type="evidence" value="ECO:0007669"/>
    <property type="project" value="InterPro"/>
</dbReference>
<name>L1JTW6_GUITC</name>
<reference evidence="4" key="2">
    <citation type="submission" date="2012-11" db="EMBL/GenBank/DDBJ databases">
        <authorList>
            <person name="Kuo A."/>
            <person name="Curtis B.A."/>
            <person name="Tanifuji G."/>
            <person name="Burki F."/>
            <person name="Gruber A."/>
            <person name="Irimia M."/>
            <person name="Maruyama S."/>
            <person name="Arias M.C."/>
            <person name="Ball S.G."/>
            <person name="Gile G.H."/>
            <person name="Hirakawa Y."/>
            <person name="Hopkins J.F."/>
            <person name="Rensing S.A."/>
            <person name="Schmutz J."/>
            <person name="Symeonidi A."/>
            <person name="Elias M."/>
            <person name="Eveleigh R.J."/>
            <person name="Herman E.K."/>
            <person name="Klute M.J."/>
            <person name="Nakayama T."/>
            <person name="Obornik M."/>
            <person name="Reyes-Prieto A."/>
            <person name="Armbrust E.V."/>
            <person name="Aves S.J."/>
            <person name="Beiko R.G."/>
            <person name="Coutinho P."/>
            <person name="Dacks J.B."/>
            <person name="Durnford D.G."/>
            <person name="Fast N.M."/>
            <person name="Green B.R."/>
            <person name="Grisdale C."/>
            <person name="Hempe F."/>
            <person name="Henrissat B."/>
            <person name="Hoppner M.P."/>
            <person name="Ishida K.-I."/>
            <person name="Kim E."/>
            <person name="Koreny L."/>
            <person name="Kroth P.G."/>
            <person name="Liu Y."/>
            <person name="Malik S.-B."/>
            <person name="Maier U.G."/>
            <person name="McRose D."/>
            <person name="Mock T."/>
            <person name="Neilson J.A."/>
            <person name="Onodera N.T."/>
            <person name="Poole A.M."/>
            <person name="Pritham E.J."/>
            <person name="Richards T.A."/>
            <person name="Rocap G."/>
            <person name="Roy S.W."/>
            <person name="Sarai C."/>
            <person name="Schaack S."/>
            <person name="Shirato S."/>
            <person name="Slamovits C.H."/>
            <person name="Spencer D.F."/>
            <person name="Suzuki S."/>
            <person name="Worden A.Z."/>
            <person name="Zauner S."/>
            <person name="Barry K."/>
            <person name="Bell C."/>
            <person name="Bharti A.K."/>
            <person name="Crow J.A."/>
            <person name="Grimwood J."/>
            <person name="Kramer R."/>
            <person name="Lindquist E."/>
            <person name="Lucas S."/>
            <person name="Salamov A."/>
            <person name="McFadden G.I."/>
            <person name="Lane C.E."/>
            <person name="Keeling P.J."/>
            <person name="Gray M.W."/>
            <person name="Grigoriev I.V."/>
            <person name="Archibald J.M."/>
        </authorList>
    </citation>
    <scope>NUCLEOTIDE SEQUENCE</scope>
    <source>
        <strain evidence="4">CCMP2712</strain>
    </source>
</reference>
<dbReference type="GeneID" id="17308632"/>
<dbReference type="InterPro" id="IPR000866">
    <property type="entry name" value="AhpC/TSA"/>
</dbReference>
<dbReference type="PaxDb" id="55529-EKX51847"/>
<evidence type="ECO:0000313" key="3">
    <source>
        <dbReference type="EnsemblProtists" id="EKX51847"/>
    </source>
</evidence>
<dbReference type="Proteomes" id="UP000011087">
    <property type="component" value="Unassembled WGS sequence"/>
</dbReference>
<dbReference type="Pfam" id="PF00578">
    <property type="entry name" value="AhpC-TSA"/>
    <property type="match status" value="1"/>
</dbReference>
<dbReference type="PANTHER" id="PTHR42852:SF18">
    <property type="entry name" value="CHROMOSOME UNDETERMINED SCAFFOLD_47, WHOLE GENOME SHOTGUN SEQUENCE"/>
    <property type="match status" value="1"/>
</dbReference>
<evidence type="ECO:0000313" key="2">
    <source>
        <dbReference type="EMBL" id="EKX51847.1"/>
    </source>
</evidence>
<dbReference type="PROSITE" id="PS51352">
    <property type="entry name" value="THIOREDOXIN_2"/>
    <property type="match status" value="1"/>
</dbReference>
<keyword evidence="4" id="KW-1185">Reference proteome</keyword>
<proteinExistence type="predicted"/>
<dbReference type="HOGENOM" id="CLU_1306894_0_0_1"/>
<dbReference type="KEGG" id="gtt:GUITHDRAFT_161438"/>
<dbReference type="AlphaFoldDB" id="L1JTW6"/>
<gene>
    <name evidence="2" type="ORF">GUITHDRAFT_161438</name>
</gene>
<evidence type="ECO:0000313" key="4">
    <source>
        <dbReference type="Proteomes" id="UP000011087"/>
    </source>
</evidence>
<reference evidence="3" key="3">
    <citation type="submission" date="2016-03" db="UniProtKB">
        <authorList>
            <consortium name="EnsemblProtists"/>
        </authorList>
    </citation>
    <scope>IDENTIFICATION</scope>
</reference>
<dbReference type="CDD" id="cd02966">
    <property type="entry name" value="TlpA_like_family"/>
    <property type="match status" value="1"/>
</dbReference>
<sequence>MAGLNMALAIAAIVGTNYVCSMVGLSNTVTIILQPADHFDRVLCLQTVPGRLGSTSVCVPISSIIAPFFAKKIVGSPAPPVKDLQIFQGSEVELGNGKVTVVEFWATWCPPCRKSIPHLNSIFDKYKSKDVQIIGISSESDKTIKAFCDKNKEVAPKYTIGLDTTGSVSRGYPVEGIPAAFVIDKKGIVAWQGHPMSDMEQAINDALKSES</sequence>
<dbReference type="eggNOG" id="ENOG502S19K">
    <property type="taxonomic scope" value="Eukaryota"/>
</dbReference>
<dbReference type="Gene3D" id="3.40.30.10">
    <property type="entry name" value="Glutaredoxin"/>
    <property type="match status" value="1"/>
</dbReference>
<evidence type="ECO:0000259" key="1">
    <source>
        <dbReference type="PROSITE" id="PS51352"/>
    </source>
</evidence>
<protein>
    <recommendedName>
        <fullName evidence="1">Thioredoxin domain-containing protein</fullName>
    </recommendedName>
</protein>
<dbReference type="EMBL" id="JH992974">
    <property type="protein sequence ID" value="EKX51847.1"/>
    <property type="molecule type" value="Genomic_DNA"/>
</dbReference>
<reference evidence="2 4" key="1">
    <citation type="journal article" date="2012" name="Nature">
        <title>Algal genomes reveal evolutionary mosaicism and the fate of nucleomorphs.</title>
        <authorList>
            <consortium name="DOE Joint Genome Institute"/>
            <person name="Curtis B.A."/>
            <person name="Tanifuji G."/>
            <person name="Burki F."/>
            <person name="Gruber A."/>
            <person name="Irimia M."/>
            <person name="Maruyama S."/>
            <person name="Arias M.C."/>
            <person name="Ball S.G."/>
            <person name="Gile G.H."/>
            <person name="Hirakawa Y."/>
            <person name="Hopkins J.F."/>
            <person name="Kuo A."/>
            <person name="Rensing S.A."/>
            <person name="Schmutz J."/>
            <person name="Symeonidi A."/>
            <person name="Elias M."/>
            <person name="Eveleigh R.J."/>
            <person name="Herman E.K."/>
            <person name="Klute M.J."/>
            <person name="Nakayama T."/>
            <person name="Obornik M."/>
            <person name="Reyes-Prieto A."/>
            <person name="Armbrust E.V."/>
            <person name="Aves S.J."/>
            <person name="Beiko R.G."/>
            <person name="Coutinho P."/>
            <person name="Dacks J.B."/>
            <person name="Durnford D.G."/>
            <person name="Fast N.M."/>
            <person name="Green B.R."/>
            <person name="Grisdale C.J."/>
            <person name="Hempel F."/>
            <person name="Henrissat B."/>
            <person name="Hoppner M.P."/>
            <person name="Ishida K."/>
            <person name="Kim E."/>
            <person name="Koreny L."/>
            <person name="Kroth P.G."/>
            <person name="Liu Y."/>
            <person name="Malik S.B."/>
            <person name="Maier U.G."/>
            <person name="McRose D."/>
            <person name="Mock T."/>
            <person name="Neilson J.A."/>
            <person name="Onodera N.T."/>
            <person name="Poole A.M."/>
            <person name="Pritham E.J."/>
            <person name="Richards T.A."/>
            <person name="Rocap G."/>
            <person name="Roy S.W."/>
            <person name="Sarai C."/>
            <person name="Schaack S."/>
            <person name="Shirato S."/>
            <person name="Slamovits C.H."/>
            <person name="Spencer D.F."/>
            <person name="Suzuki S."/>
            <person name="Worden A.Z."/>
            <person name="Zauner S."/>
            <person name="Barry K."/>
            <person name="Bell C."/>
            <person name="Bharti A.K."/>
            <person name="Crow J.A."/>
            <person name="Grimwood J."/>
            <person name="Kramer R."/>
            <person name="Lindquist E."/>
            <person name="Lucas S."/>
            <person name="Salamov A."/>
            <person name="McFadden G.I."/>
            <person name="Lane C.E."/>
            <person name="Keeling P.J."/>
            <person name="Gray M.W."/>
            <person name="Grigoriev I.V."/>
            <person name="Archibald J.M."/>
        </authorList>
    </citation>
    <scope>NUCLEOTIDE SEQUENCE</scope>
    <source>
        <strain evidence="2 4">CCMP2712</strain>
    </source>
</reference>
<accession>L1JTW6</accession>